<dbReference type="InterPro" id="IPR032861">
    <property type="entry name" value="TAXi_N"/>
</dbReference>
<gene>
    <name evidence="8" type="ORF">Cgig2_022929</name>
</gene>
<evidence type="ECO:0000256" key="5">
    <source>
        <dbReference type="ARBA" id="ARBA00023180"/>
    </source>
</evidence>
<dbReference type="EMBL" id="JAKOGI010000421">
    <property type="protein sequence ID" value="KAJ8435328.1"/>
    <property type="molecule type" value="Genomic_DNA"/>
</dbReference>
<accession>A0A9Q1QAR4</accession>
<feature type="domain" description="Peptidase A1" evidence="7">
    <location>
        <begin position="92"/>
        <end position="459"/>
    </location>
</feature>
<evidence type="ECO:0000256" key="1">
    <source>
        <dbReference type="ARBA" id="ARBA00007447"/>
    </source>
</evidence>
<dbReference type="InterPro" id="IPR021109">
    <property type="entry name" value="Peptidase_aspartic_dom_sf"/>
</dbReference>
<feature type="active site" evidence="6">
    <location>
        <position position="328"/>
    </location>
</feature>
<dbReference type="SUPFAM" id="SSF50630">
    <property type="entry name" value="Acid proteases"/>
    <property type="match status" value="1"/>
</dbReference>
<dbReference type="PROSITE" id="PS51767">
    <property type="entry name" value="PEPTIDASE_A1"/>
    <property type="match status" value="1"/>
</dbReference>
<dbReference type="PRINTS" id="PR00792">
    <property type="entry name" value="PEPSIN"/>
</dbReference>
<dbReference type="CDD" id="cd05476">
    <property type="entry name" value="pepsin_A_like_plant"/>
    <property type="match status" value="1"/>
</dbReference>
<dbReference type="Pfam" id="PF14543">
    <property type="entry name" value="TAXi_N"/>
    <property type="match status" value="1"/>
</dbReference>
<keyword evidence="2" id="KW-0645">Protease</keyword>
<comment type="similarity">
    <text evidence="1">Belongs to the peptidase A1 family.</text>
</comment>
<dbReference type="PANTHER" id="PTHR13683:SF875">
    <property type="entry name" value="EUKARYOTIC ASPARTYL PROTEASE FAMILY PROTEIN"/>
    <property type="match status" value="1"/>
</dbReference>
<evidence type="ECO:0000313" key="8">
    <source>
        <dbReference type="EMBL" id="KAJ8435328.1"/>
    </source>
</evidence>
<evidence type="ECO:0000256" key="2">
    <source>
        <dbReference type="ARBA" id="ARBA00022670"/>
    </source>
</evidence>
<dbReference type="InterPro" id="IPR032799">
    <property type="entry name" value="TAXi_C"/>
</dbReference>
<dbReference type="Gene3D" id="2.40.70.10">
    <property type="entry name" value="Acid Proteases"/>
    <property type="match status" value="2"/>
</dbReference>
<sequence length="514" mass="54837">MLFPPAAAAFVLLVAAVVLPAIVFSGSFSANVLQLERAFPVNQKVELEVLRARDRARHSRILLGGGSYGDGVGGVVDFGVQGSSDPYLVGLYFTRVRLGTPPKEYNVQIDTGSDILWVTCSSCSDCPQSSGLGVELNFYDTAGSSTASVVSCKDPICSSMVPTTSSQCSPETNQCGYSFQYGDGSGTTGYYVSDLFYFDMILGNSMIANSSASIVFGCSTYQSGDLTRSDRAIDGIFGFGQKSLSVVSQLSLRGITPRAFSHCLKGEGNGGGILVLGEILEPSIVYSPLVPSQPHYNLNLQSIAINGQLLPIDQEVFVTSNSHGTIVDSGTTLAYLVEEAYGPFPLRIGFLSITSYMQITAAVSQAARPISYKGNQCYLVSASVSEIFPPVSLNFADGASMVLRPEEYLVHIDVILDGAPLWCMGFQKAQDQGVTILGDLVLKDKIFVYDLARQRLGWANYDCSLSVNVSVTFGKDEFINAGQLSVSSSSKSLLLNALVVQTLISICFLILLAG</sequence>
<dbReference type="GO" id="GO:0006508">
    <property type="term" value="P:proteolysis"/>
    <property type="evidence" value="ECO:0007669"/>
    <property type="project" value="UniProtKB-KW"/>
</dbReference>
<evidence type="ECO:0000259" key="7">
    <source>
        <dbReference type="PROSITE" id="PS51767"/>
    </source>
</evidence>
<keyword evidence="9" id="KW-1185">Reference proteome</keyword>
<organism evidence="8 9">
    <name type="scientific">Carnegiea gigantea</name>
    <dbReference type="NCBI Taxonomy" id="171969"/>
    <lineage>
        <taxon>Eukaryota</taxon>
        <taxon>Viridiplantae</taxon>
        <taxon>Streptophyta</taxon>
        <taxon>Embryophyta</taxon>
        <taxon>Tracheophyta</taxon>
        <taxon>Spermatophyta</taxon>
        <taxon>Magnoliopsida</taxon>
        <taxon>eudicotyledons</taxon>
        <taxon>Gunneridae</taxon>
        <taxon>Pentapetalae</taxon>
        <taxon>Caryophyllales</taxon>
        <taxon>Cactineae</taxon>
        <taxon>Cactaceae</taxon>
        <taxon>Cactoideae</taxon>
        <taxon>Echinocereeae</taxon>
        <taxon>Carnegiea</taxon>
    </lineage>
</organism>
<evidence type="ECO:0000256" key="3">
    <source>
        <dbReference type="ARBA" id="ARBA00022750"/>
    </source>
</evidence>
<dbReference type="FunFam" id="2.40.70.10:FF:000020">
    <property type="entry name" value="Aspartic proteinase-like protein 2"/>
    <property type="match status" value="1"/>
</dbReference>
<dbReference type="AlphaFoldDB" id="A0A9Q1QAR4"/>
<keyword evidence="4" id="KW-0378">Hydrolase</keyword>
<dbReference type="Pfam" id="PF14541">
    <property type="entry name" value="TAXi_C"/>
    <property type="match status" value="1"/>
</dbReference>
<dbReference type="InterPro" id="IPR001461">
    <property type="entry name" value="Aspartic_peptidase_A1"/>
</dbReference>
<comment type="caution">
    <text evidence="8">The sequence shown here is derived from an EMBL/GenBank/DDBJ whole genome shotgun (WGS) entry which is preliminary data.</text>
</comment>
<dbReference type="InterPro" id="IPR033121">
    <property type="entry name" value="PEPTIDASE_A1"/>
</dbReference>
<dbReference type="OrthoDB" id="2747330at2759"/>
<dbReference type="Proteomes" id="UP001153076">
    <property type="component" value="Unassembled WGS sequence"/>
</dbReference>
<proteinExistence type="inferred from homology"/>
<name>A0A9Q1QAR4_9CARY</name>
<dbReference type="InterPro" id="IPR034161">
    <property type="entry name" value="Pepsin-like_plant"/>
</dbReference>
<evidence type="ECO:0000256" key="4">
    <source>
        <dbReference type="ARBA" id="ARBA00022801"/>
    </source>
</evidence>
<evidence type="ECO:0000256" key="6">
    <source>
        <dbReference type="PIRSR" id="PIRSR601461-1"/>
    </source>
</evidence>
<reference evidence="8" key="1">
    <citation type="submission" date="2022-04" db="EMBL/GenBank/DDBJ databases">
        <title>Carnegiea gigantea Genome sequencing and assembly v2.</title>
        <authorList>
            <person name="Copetti D."/>
            <person name="Sanderson M.J."/>
            <person name="Burquez A."/>
            <person name="Wojciechowski M.F."/>
        </authorList>
    </citation>
    <scope>NUCLEOTIDE SEQUENCE</scope>
    <source>
        <strain evidence="8">SGP5-SGP5p</strain>
        <tissue evidence="8">Aerial part</tissue>
    </source>
</reference>
<keyword evidence="3" id="KW-0064">Aspartyl protease</keyword>
<dbReference type="GO" id="GO:0004190">
    <property type="term" value="F:aspartic-type endopeptidase activity"/>
    <property type="evidence" value="ECO:0007669"/>
    <property type="project" value="UniProtKB-KW"/>
</dbReference>
<feature type="active site" evidence="6">
    <location>
        <position position="110"/>
    </location>
</feature>
<dbReference type="PANTHER" id="PTHR13683">
    <property type="entry name" value="ASPARTYL PROTEASES"/>
    <property type="match status" value="1"/>
</dbReference>
<keyword evidence="5" id="KW-0325">Glycoprotein</keyword>
<evidence type="ECO:0000313" key="9">
    <source>
        <dbReference type="Proteomes" id="UP001153076"/>
    </source>
</evidence>
<dbReference type="FunFam" id="2.40.70.10:FF:000018">
    <property type="entry name" value="Aspartic proteinase-like protein 2"/>
    <property type="match status" value="1"/>
</dbReference>
<protein>
    <recommendedName>
        <fullName evidence="7">Peptidase A1 domain-containing protein</fullName>
    </recommendedName>
</protein>